<sequence length="102" mass="11701">MKIPKSIKIGWRKYKVVYVKDLQDAEGNDLLGQINYNANVIRLESNNISEDYGNVVFLHEVVHGLFNSLGLNEQNDNEDIVDGLSEIMYQVIKENKLMESDN</sequence>
<evidence type="ECO:0000313" key="1">
    <source>
        <dbReference type="EMBL" id="MEF2114908.1"/>
    </source>
</evidence>
<dbReference type="EMBL" id="JAZHFS010000033">
    <property type="protein sequence ID" value="MEF2114908.1"/>
    <property type="molecule type" value="Genomic_DNA"/>
</dbReference>
<name>A0ABU7UX17_9CLOT</name>
<protein>
    <recommendedName>
        <fullName evidence="3">Phage protein</fullName>
    </recommendedName>
</protein>
<dbReference type="Proteomes" id="UP001498469">
    <property type="component" value="Unassembled WGS sequence"/>
</dbReference>
<dbReference type="RefSeq" id="WP_216247912.1">
    <property type="nucleotide sequence ID" value="NZ_JAZHFS010000033.1"/>
</dbReference>
<proteinExistence type="predicted"/>
<reference evidence="1 2" key="1">
    <citation type="submission" date="2023-11" db="EMBL/GenBank/DDBJ databases">
        <title>Draft genome sequence of a psychrophilic Clostridium strain from permafrost water brine.</title>
        <authorList>
            <person name="Shcherbakova V.A."/>
            <person name="Trubitsyn V.E."/>
            <person name="Zakharyuk A.G."/>
        </authorList>
    </citation>
    <scope>NUCLEOTIDE SEQUENCE [LARGE SCALE GENOMIC DNA]</scope>
    <source>
        <strain evidence="1 2">14F</strain>
    </source>
</reference>
<evidence type="ECO:0008006" key="3">
    <source>
        <dbReference type="Google" id="ProtNLM"/>
    </source>
</evidence>
<evidence type="ECO:0000313" key="2">
    <source>
        <dbReference type="Proteomes" id="UP001498469"/>
    </source>
</evidence>
<accession>A0ABU7UX17</accession>
<keyword evidence="2" id="KW-1185">Reference proteome</keyword>
<gene>
    <name evidence="1" type="ORF">SJI18_21705</name>
</gene>
<organism evidence="1 2">
    <name type="scientific">Clostridium frigoriphilum</name>
    <dbReference type="NCBI Taxonomy" id="443253"/>
    <lineage>
        <taxon>Bacteria</taxon>
        <taxon>Bacillati</taxon>
        <taxon>Bacillota</taxon>
        <taxon>Clostridia</taxon>
        <taxon>Eubacteriales</taxon>
        <taxon>Clostridiaceae</taxon>
        <taxon>Clostridium</taxon>
    </lineage>
</organism>
<comment type="caution">
    <text evidence="1">The sequence shown here is derived from an EMBL/GenBank/DDBJ whole genome shotgun (WGS) entry which is preliminary data.</text>
</comment>